<evidence type="ECO:0000313" key="1">
    <source>
        <dbReference type="EMBL" id="HJG38138.1"/>
    </source>
</evidence>
<organism evidence="1 2">
    <name type="scientific">Enorma phocaeensis</name>
    <dbReference type="NCBI Taxonomy" id="1871019"/>
    <lineage>
        <taxon>Bacteria</taxon>
        <taxon>Bacillati</taxon>
        <taxon>Actinomycetota</taxon>
        <taxon>Coriobacteriia</taxon>
        <taxon>Coriobacteriales</taxon>
        <taxon>Coriobacteriaceae</taxon>
        <taxon>Enorma</taxon>
    </lineage>
</organism>
<dbReference type="EMBL" id="DYUZ01000035">
    <property type="protein sequence ID" value="HJG38138.1"/>
    <property type="molecule type" value="Genomic_DNA"/>
</dbReference>
<name>A0A921IV73_9ACTN</name>
<dbReference type="Proteomes" id="UP000753256">
    <property type="component" value="Unassembled WGS sequence"/>
</dbReference>
<reference evidence="1" key="2">
    <citation type="submission" date="2021-09" db="EMBL/GenBank/DDBJ databases">
        <authorList>
            <person name="Gilroy R."/>
        </authorList>
    </citation>
    <scope>NUCLEOTIDE SEQUENCE</scope>
    <source>
        <strain evidence="1">ChiHjej13B12-9602</strain>
    </source>
</reference>
<proteinExistence type="predicted"/>
<protein>
    <submittedName>
        <fullName evidence="1">Uncharacterized protein</fullName>
    </submittedName>
</protein>
<dbReference type="AlphaFoldDB" id="A0A921IV73"/>
<gene>
    <name evidence="1" type="ORF">K8V70_09845</name>
</gene>
<sequence length="93" mass="10014">MRDKVLLEVLLPATGSVYEFRVPFDVTVETAARLMAQVLASREPARYEATDEVDLMLCCGAGAHEGEELNPNETIRALVGQGILVDGTPVALV</sequence>
<accession>A0A921IV73</accession>
<dbReference type="RefSeq" id="WP_102372745.1">
    <property type="nucleotide sequence ID" value="NZ_CALUIL010000028.1"/>
</dbReference>
<dbReference type="OrthoDB" id="3196815at2"/>
<reference evidence="1" key="1">
    <citation type="journal article" date="2021" name="PeerJ">
        <title>Extensive microbial diversity within the chicken gut microbiome revealed by metagenomics and culture.</title>
        <authorList>
            <person name="Gilroy R."/>
            <person name="Ravi A."/>
            <person name="Getino M."/>
            <person name="Pursley I."/>
            <person name="Horton D.L."/>
            <person name="Alikhan N.F."/>
            <person name="Baker D."/>
            <person name="Gharbi K."/>
            <person name="Hall N."/>
            <person name="Watson M."/>
            <person name="Adriaenssens E.M."/>
            <person name="Foster-Nyarko E."/>
            <person name="Jarju S."/>
            <person name="Secka A."/>
            <person name="Antonio M."/>
            <person name="Oren A."/>
            <person name="Chaudhuri R.R."/>
            <person name="La Ragione R."/>
            <person name="Hildebrand F."/>
            <person name="Pallen M.J."/>
        </authorList>
    </citation>
    <scope>NUCLEOTIDE SEQUENCE</scope>
    <source>
        <strain evidence="1">ChiHjej13B12-9602</strain>
    </source>
</reference>
<comment type="caution">
    <text evidence="1">The sequence shown here is derived from an EMBL/GenBank/DDBJ whole genome shotgun (WGS) entry which is preliminary data.</text>
</comment>
<evidence type="ECO:0000313" key="2">
    <source>
        <dbReference type="Proteomes" id="UP000753256"/>
    </source>
</evidence>